<dbReference type="Proteomes" id="UP000239735">
    <property type="component" value="Unassembled WGS sequence"/>
</dbReference>
<evidence type="ECO:0000313" key="2">
    <source>
        <dbReference type="Proteomes" id="UP000239735"/>
    </source>
</evidence>
<reference evidence="2" key="1">
    <citation type="submission" date="2018-02" db="EMBL/GenBank/DDBJ databases">
        <authorList>
            <person name="Hausmann B."/>
        </authorList>
    </citation>
    <scope>NUCLEOTIDE SEQUENCE [LARGE SCALE GENOMIC DNA]</scope>
    <source>
        <strain evidence="2">Peat soil MAG SbA5</strain>
    </source>
</reference>
<sequence length="155" mass="17319">MRHAGLALAALLLVSQSVRVPSEDRSSVLLTGTYLGNELRPDNANPYSSPLHRTYYVRTEEGTWSLVSSSDVAEVLVAHTLALAPGHVRSDRSNLLDSLKRWEKFNFRAEPDRRVGVGRNAFLVYIPRTDDPRKEDRFEADFTPSTTHVLPSTGN</sequence>
<name>A0A2N9LQB9_9BACT</name>
<protein>
    <submittedName>
        <fullName evidence="1">Uncharacterized protein</fullName>
    </submittedName>
</protein>
<organism evidence="1 2">
    <name type="scientific">Candidatus Sulfuritelmatomonas gaucii</name>
    <dbReference type="NCBI Taxonomy" id="2043161"/>
    <lineage>
        <taxon>Bacteria</taxon>
        <taxon>Pseudomonadati</taxon>
        <taxon>Acidobacteriota</taxon>
        <taxon>Terriglobia</taxon>
        <taxon>Terriglobales</taxon>
        <taxon>Acidobacteriaceae</taxon>
        <taxon>Candidatus Sulfuritelmatomonas</taxon>
    </lineage>
</organism>
<accession>A0A2N9LQB9</accession>
<gene>
    <name evidence="1" type="ORF">SBA5_490050</name>
</gene>
<dbReference type="AlphaFoldDB" id="A0A2N9LQB9"/>
<evidence type="ECO:0000313" key="1">
    <source>
        <dbReference type="EMBL" id="SPE25273.1"/>
    </source>
</evidence>
<dbReference type="EMBL" id="OKRB01000107">
    <property type="protein sequence ID" value="SPE25273.1"/>
    <property type="molecule type" value="Genomic_DNA"/>
</dbReference>
<proteinExistence type="predicted"/>